<dbReference type="Proteomes" id="UP001052739">
    <property type="component" value="Unassembled WGS sequence"/>
</dbReference>
<reference evidence="1" key="1">
    <citation type="submission" date="2024-05" db="EMBL/GenBank/DDBJ databases">
        <title>Whole genome shotgun sequence of Streptomyces hydrogenans NBRC 13475.</title>
        <authorList>
            <person name="Komaki H."/>
            <person name="Tamura T."/>
        </authorList>
    </citation>
    <scope>NUCLEOTIDE SEQUENCE</scope>
    <source>
        <strain evidence="1">NBRC 13475</strain>
    </source>
</reference>
<keyword evidence="2" id="KW-1185">Reference proteome</keyword>
<dbReference type="EMBL" id="BNDW01000068">
    <property type="protein sequence ID" value="GHI25240.1"/>
    <property type="molecule type" value="Genomic_DNA"/>
</dbReference>
<evidence type="ECO:0000313" key="1">
    <source>
        <dbReference type="EMBL" id="GHI25240.1"/>
    </source>
</evidence>
<protein>
    <submittedName>
        <fullName evidence="1">Uncharacterized protein</fullName>
    </submittedName>
</protein>
<gene>
    <name evidence="1" type="ORF">Shyd_66110</name>
</gene>
<accession>A0ABQ3PJN7</accession>
<name>A0ABQ3PJN7_9ACTN</name>
<proteinExistence type="predicted"/>
<sequence>MAVSHVNTQVGSSASSTSVVVTKPTGTASGDLLTAFVTSNYQAVTAPAGWTKLDDYGIETFRVHVFRKVAGGSEPSSFTFSVPSAATLLCQASAWRGVDNATPIDIVPVLSASFNSSEPMTTEAASGGTQGRMVYFRAARRASSGTPITYTASGVTELSDSGVAASGNAFAYSGGLYMATSDYAGSGSKPGLAITASTTETHNVTVTMAIRAGGNAAVLEVDLPSISSVSMSGSAAYPATMAADLPLPDVAVDAFHGFYEGPLSALVEIAVSITGRTEPRGPMSVLLLPAVDIGGETRRFAENVVTPERDERWLVITQEGYYLGQRRVTFVPLVVELPLLTVTILADTSPEAPSADIPVTAYDASISTSFSAGAAAATTSASSIAMENGVLGVSESIDVGTSAEDATVHSLSTVRVNAELVEVQVEVLDVTNVDASAGAVAVTATAFAATIAIFGGTQANAGQAAASVTANAATVTKVPGVRPTAGHASVSCHN</sequence>
<organism evidence="1 2">
    <name type="scientific">Streptomyces hydrogenans</name>
    <dbReference type="NCBI Taxonomy" id="1873719"/>
    <lineage>
        <taxon>Bacteria</taxon>
        <taxon>Bacillati</taxon>
        <taxon>Actinomycetota</taxon>
        <taxon>Actinomycetes</taxon>
        <taxon>Kitasatosporales</taxon>
        <taxon>Streptomycetaceae</taxon>
        <taxon>Streptomyces</taxon>
    </lineage>
</organism>
<dbReference type="RefSeq" id="WP_190222740.1">
    <property type="nucleotide sequence ID" value="NZ_BNBS01000020.1"/>
</dbReference>
<comment type="caution">
    <text evidence="1">The sequence shown here is derived from an EMBL/GenBank/DDBJ whole genome shotgun (WGS) entry which is preliminary data.</text>
</comment>
<evidence type="ECO:0000313" key="2">
    <source>
        <dbReference type="Proteomes" id="UP001052739"/>
    </source>
</evidence>